<keyword evidence="6 12" id="KW-0695">RNA-directed DNA polymerase</keyword>
<protein>
    <recommendedName>
        <fullName evidence="1">RNA-directed DNA polymerase</fullName>
        <ecNumber evidence="1">2.7.7.49</ecNumber>
    </recommendedName>
</protein>
<evidence type="ECO:0000256" key="8">
    <source>
        <dbReference type="ARBA" id="ARBA00034120"/>
    </source>
</evidence>
<keyword evidence="2" id="KW-0808">Transferase</keyword>
<dbReference type="PANTHER" id="PTHR34047:SF7">
    <property type="entry name" value="RNA-DIRECTED DNA POLYMERASE"/>
    <property type="match status" value="1"/>
</dbReference>
<dbReference type="InterPro" id="IPR000123">
    <property type="entry name" value="Reverse_transcriptase_msDNA"/>
</dbReference>
<dbReference type="EMBL" id="JBHPBY010000017">
    <property type="protein sequence ID" value="MFC1849037.1"/>
    <property type="molecule type" value="Genomic_DNA"/>
</dbReference>
<dbReference type="PROSITE" id="PS50878">
    <property type="entry name" value="RT_POL"/>
    <property type="match status" value="1"/>
</dbReference>
<feature type="region of interest" description="Disordered" evidence="10">
    <location>
        <begin position="491"/>
        <end position="523"/>
    </location>
</feature>
<comment type="catalytic activity">
    <reaction evidence="9">
        <text>DNA(n) + a 2'-deoxyribonucleoside 5'-triphosphate = DNA(n+1) + diphosphate</text>
        <dbReference type="Rhea" id="RHEA:22508"/>
        <dbReference type="Rhea" id="RHEA-COMP:17339"/>
        <dbReference type="Rhea" id="RHEA-COMP:17340"/>
        <dbReference type="ChEBI" id="CHEBI:33019"/>
        <dbReference type="ChEBI" id="CHEBI:61560"/>
        <dbReference type="ChEBI" id="CHEBI:173112"/>
        <dbReference type="EC" id="2.7.7.49"/>
    </reaction>
</comment>
<feature type="region of interest" description="Disordered" evidence="10">
    <location>
        <begin position="88"/>
        <end position="108"/>
    </location>
</feature>
<reference evidence="12 13" key="1">
    <citation type="submission" date="2024-09" db="EMBL/GenBank/DDBJ databases">
        <title>Laminarin stimulates single cell rates of sulfate reduction while oxygen inhibits transcriptomic activity in coastal marine sediment.</title>
        <authorList>
            <person name="Lindsay M."/>
            <person name="Orcutt B."/>
            <person name="Emerson D."/>
            <person name="Stepanauskas R."/>
            <person name="D'Angelo T."/>
        </authorList>
    </citation>
    <scope>NUCLEOTIDE SEQUENCE [LARGE SCALE GENOMIC DNA]</scope>
    <source>
        <strain evidence="12">SAG AM-311-K15</strain>
    </source>
</reference>
<dbReference type="GO" id="GO:0003964">
    <property type="term" value="F:RNA-directed DNA polymerase activity"/>
    <property type="evidence" value="ECO:0007669"/>
    <property type="project" value="UniProtKB-KW"/>
</dbReference>
<name>A0ABV6YS71_UNCC1</name>
<feature type="domain" description="Reverse transcriptase" evidence="11">
    <location>
        <begin position="166"/>
        <end position="398"/>
    </location>
</feature>
<comment type="caution">
    <text evidence="12">The sequence shown here is derived from an EMBL/GenBank/DDBJ whole genome shotgun (WGS) entry which is preliminary data.</text>
</comment>
<evidence type="ECO:0000256" key="10">
    <source>
        <dbReference type="SAM" id="MobiDB-lite"/>
    </source>
</evidence>
<feature type="compositionally biased region" description="Basic and acidic residues" evidence="10">
    <location>
        <begin position="98"/>
        <end position="108"/>
    </location>
</feature>
<dbReference type="SUPFAM" id="SSF56672">
    <property type="entry name" value="DNA/RNA polymerases"/>
    <property type="match status" value="1"/>
</dbReference>
<evidence type="ECO:0000256" key="4">
    <source>
        <dbReference type="ARBA" id="ARBA00022723"/>
    </source>
</evidence>
<keyword evidence="7" id="KW-0051">Antiviral defense</keyword>
<dbReference type="CDD" id="cd03487">
    <property type="entry name" value="RT_Bac_retron_II"/>
    <property type="match status" value="1"/>
</dbReference>
<evidence type="ECO:0000256" key="2">
    <source>
        <dbReference type="ARBA" id="ARBA00022679"/>
    </source>
</evidence>
<comment type="similarity">
    <text evidence="8">Belongs to the bacterial reverse transcriptase family.</text>
</comment>
<gene>
    <name evidence="12" type="ORF">ACFL27_02400</name>
</gene>
<dbReference type="InterPro" id="IPR043502">
    <property type="entry name" value="DNA/RNA_pol_sf"/>
</dbReference>
<accession>A0ABV6YS71</accession>
<evidence type="ECO:0000256" key="6">
    <source>
        <dbReference type="ARBA" id="ARBA00022918"/>
    </source>
</evidence>
<evidence type="ECO:0000313" key="12">
    <source>
        <dbReference type="EMBL" id="MFC1849037.1"/>
    </source>
</evidence>
<dbReference type="Pfam" id="PF00078">
    <property type="entry name" value="RVT_1"/>
    <property type="match status" value="1"/>
</dbReference>
<evidence type="ECO:0000256" key="7">
    <source>
        <dbReference type="ARBA" id="ARBA00023118"/>
    </source>
</evidence>
<dbReference type="PRINTS" id="PR00866">
    <property type="entry name" value="RNADNAPOLMS"/>
</dbReference>
<dbReference type="EC" id="2.7.7.49" evidence="1"/>
<keyword evidence="5" id="KW-0460">Magnesium</keyword>
<evidence type="ECO:0000259" key="11">
    <source>
        <dbReference type="PROSITE" id="PS50878"/>
    </source>
</evidence>
<organism evidence="12 13">
    <name type="scientific">candidate division CSSED10-310 bacterium</name>
    <dbReference type="NCBI Taxonomy" id="2855610"/>
    <lineage>
        <taxon>Bacteria</taxon>
        <taxon>Bacteria division CSSED10-310</taxon>
    </lineage>
</organism>
<evidence type="ECO:0000256" key="1">
    <source>
        <dbReference type="ARBA" id="ARBA00012493"/>
    </source>
</evidence>
<keyword evidence="3" id="KW-0548">Nucleotidyltransferase</keyword>
<dbReference type="PANTHER" id="PTHR34047">
    <property type="entry name" value="NUCLEAR INTRON MATURASE 1, MITOCHONDRIAL-RELATED"/>
    <property type="match status" value="1"/>
</dbReference>
<evidence type="ECO:0000313" key="13">
    <source>
        <dbReference type="Proteomes" id="UP001594351"/>
    </source>
</evidence>
<evidence type="ECO:0000256" key="5">
    <source>
        <dbReference type="ARBA" id="ARBA00022842"/>
    </source>
</evidence>
<dbReference type="Proteomes" id="UP001594351">
    <property type="component" value="Unassembled WGS sequence"/>
</dbReference>
<dbReference type="InterPro" id="IPR000477">
    <property type="entry name" value="RT_dom"/>
</dbReference>
<proteinExistence type="inferred from homology"/>
<sequence length="535" mass="61001">MSDTYSPPTTKAELYERIRKTSKQEVILQEMIRLGYWPADQPLPGDSPQERQHLEQLEKELLAVRTELSRLKDEEALRRAIRKRRLEESRRKKKETKARREQNRKLRAEQWQGAKKLDIKYLGPGVSAGLQHQGSDQIRLKQYQIPVLKTAAEIAAAMNISVGELRFLAFARKTSKCSHYKRFTIPKKSGGQRLISAPMPRLKQAQLWILENILDKIPVHESAHGFLKGRSIVSNADPHVGAAVLINLDLKDFFPTVTYPRVKGLFRSLGYSEQVATILGLLCTEPEVDEVLCNGETYYVTKSARHLPQGAPSSPMITNLICRRLDKRLLKTSQELGFTYTRYADDLSFSGSGNVDREIGKLIRTVNNIIKHEGFLVHPAKTRILRTGRKQEVTGIVVNHKRAVDRKNLRRLRATLFQIEKDGLQGKSWRNSKNVIESIQGYANFVSMVDVEKGLALKQKIEKIKEKTGFVQPKYKRYPKKVPSWIQKNIEKTAREQATAHPGKAAESAAAPQPPKYSKGSSFLQRMKSFFDKKK</sequence>
<evidence type="ECO:0000256" key="3">
    <source>
        <dbReference type="ARBA" id="ARBA00022695"/>
    </source>
</evidence>
<dbReference type="InterPro" id="IPR051083">
    <property type="entry name" value="GrpII_Intron_Splice-Mob/Def"/>
</dbReference>
<keyword evidence="13" id="KW-1185">Reference proteome</keyword>
<evidence type="ECO:0000256" key="9">
    <source>
        <dbReference type="ARBA" id="ARBA00048173"/>
    </source>
</evidence>
<keyword evidence="4" id="KW-0479">Metal-binding</keyword>